<organism evidence="1 2">
    <name type="scientific">Sulfurimonas marina</name>
    <dbReference type="NCBI Taxonomy" id="2590551"/>
    <lineage>
        <taxon>Bacteria</taxon>
        <taxon>Pseudomonadati</taxon>
        <taxon>Campylobacterota</taxon>
        <taxon>Epsilonproteobacteria</taxon>
        <taxon>Campylobacterales</taxon>
        <taxon>Sulfurimonadaceae</taxon>
        <taxon>Sulfurimonas</taxon>
    </lineage>
</organism>
<dbReference type="Proteomes" id="UP000593910">
    <property type="component" value="Chromosome"/>
</dbReference>
<evidence type="ECO:0000313" key="2">
    <source>
        <dbReference type="Proteomes" id="UP000593910"/>
    </source>
</evidence>
<proteinExistence type="predicted"/>
<protein>
    <submittedName>
        <fullName evidence="1">Uncharacterized protein</fullName>
    </submittedName>
</protein>
<dbReference type="AlphaFoldDB" id="A0A7M1AVS5"/>
<evidence type="ECO:0000313" key="1">
    <source>
        <dbReference type="EMBL" id="QOP41520.1"/>
    </source>
</evidence>
<dbReference type="KEGG" id="smax:FJR03_07090"/>
<reference evidence="1 2" key="1">
    <citation type="submission" date="2019-06" db="EMBL/GenBank/DDBJ databases">
        <title>Sulfurimonas gotlandica sp. nov., a chemoautotrophic and psychrotolerant epsilonproteobacterium isolated from a pelagic redoxcline, and an emended description of the genus Sulfurimonas.</title>
        <authorList>
            <person name="Wang S."/>
            <person name="Jiang L."/>
            <person name="Shao Z."/>
        </authorList>
    </citation>
    <scope>NUCLEOTIDE SEQUENCE [LARGE SCALE GENOMIC DNA]</scope>
    <source>
        <strain evidence="1 2">B2</strain>
    </source>
</reference>
<keyword evidence="2" id="KW-1185">Reference proteome</keyword>
<gene>
    <name evidence="1" type="ORF">FJR03_07090</name>
</gene>
<name>A0A7M1AVS5_9BACT</name>
<dbReference type="EMBL" id="CP041165">
    <property type="protein sequence ID" value="QOP41520.1"/>
    <property type="molecule type" value="Genomic_DNA"/>
</dbReference>
<accession>A0A7M1AVS5</accession>
<sequence>MRNFLSKYVGIVLFIATMMGSFHHHHDAQQHNDCQVCTVQSTIFDADTPEKSVYLSELDIFHEGIVTPLFSLHSNQLISNVNPRAPPKIS</sequence>
<dbReference type="RefSeq" id="WP_193112836.1">
    <property type="nucleotide sequence ID" value="NZ_CP041165.1"/>
</dbReference>